<organism evidence="3 4">
    <name type="scientific">Kutzneria viridogrisea</name>
    <dbReference type="NCBI Taxonomy" id="47990"/>
    <lineage>
        <taxon>Bacteria</taxon>
        <taxon>Bacillati</taxon>
        <taxon>Actinomycetota</taxon>
        <taxon>Actinomycetes</taxon>
        <taxon>Pseudonocardiales</taxon>
        <taxon>Pseudonocardiaceae</taxon>
        <taxon>Kutzneria</taxon>
    </lineage>
</organism>
<protein>
    <submittedName>
        <fullName evidence="3">Uncharacterized protein</fullName>
    </submittedName>
</protein>
<feature type="transmembrane region" description="Helical" evidence="2">
    <location>
        <begin position="127"/>
        <end position="145"/>
    </location>
</feature>
<evidence type="ECO:0000313" key="3">
    <source>
        <dbReference type="EMBL" id="MBA8927469.1"/>
    </source>
</evidence>
<keyword evidence="2" id="KW-0472">Membrane</keyword>
<gene>
    <name evidence="3" type="ORF">BC739_004675</name>
</gene>
<feature type="transmembrane region" description="Helical" evidence="2">
    <location>
        <begin position="21"/>
        <end position="39"/>
    </location>
</feature>
<keyword evidence="2" id="KW-0812">Transmembrane</keyword>
<feature type="region of interest" description="Disordered" evidence="1">
    <location>
        <begin position="198"/>
        <end position="222"/>
    </location>
</feature>
<reference evidence="3 4" key="1">
    <citation type="submission" date="2020-08" db="EMBL/GenBank/DDBJ databases">
        <title>Genomic Encyclopedia of Archaeal and Bacterial Type Strains, Phase II (KMG-II): from individual species to whole genera.</title>
        <authorList>
            <person name="Goeker M."/>
        </authorList>
    </citation>
    <scope>NUCLEOTIDE SEQUENCE [LARGE SCALE GENOMIC DNA]</scope>
    <source>
        <strain evidence="3 4">DSM 43850</strain>
    </source>
</reference>
<feature type="compositionally biased region" description="Basic and acidic residues" evidence="1">
    <location>
        <begin position="212"/>
        <end position="222"/>
    </location>
</feature>
<accession>A0ABR6BKP6</accession>
<keyword evidence="2" id="KW-1133">Transmembrane helix</keyword>
<name>A0ABR6BKP6_9PSEU</name>
<feature type="transmembrane region" description="Helical" evidence="2">
    <location>
        <begin position="102"/>
        <end position="120"/>
    </location>
</feature>
<dbReference type="Proteomes" id="UP000517916">
    <property type="component" value="Unassembled WGS sequence"/>
</dbReference>
<evidence type="ECO:0000256" key="2">
    <source>
        <dbReference type="SAM" id="Phobius"/>
    </source>
</evidence>
<keyword evidence="4" id="KW-1185">Reference proteome</keyword>
<dbReference type="RefSeq" id="WP_035977205.1">
    <property type="nucleotide sequence ID" value="NZ_BAAABQ010000056.1"/>
</dbReference>
<sequence length="222" mass="24187">MQGRRRELVRLWQVAVRRPRWQLFAAALLSLWTLFWIVGQVQQDGRSPLDVLRLGLGWADVPSRWLDAITQWLRDERRHGPLGALAIAGGLLWSSTTERNQLPALLGWLAVMTAAEGIGYGSAVNRAVLALGAFVLVLLLVSLPGRRAFVLRHIVLMPRDVLHAGVTAAALSAVVPLIAPGLVLVRLCVPYVTRPPRPLGNGPHPSGGRPLTKPEPHGVVDP</sequence>
<evidence type="ECO:0000313" key="4">
    <source>
        <dbReference type="Proteomes" id="UP000517916"/>
    </source>
</evidence>
<feature type="transmembrane region" description="Helical" evidence="2">
    <location>
        <begin position="165"/>
        <end position="189"/>
    </location>
</feature>
<proteinExistence type="predicted"/>
<dbReference type="EMBL" id="JACJID010000003">
    <property type="protein sequence ID" value="MBA8927469.1"/>
    <property type="molecule type" value="Genomic_DNA"/>
</dbReference>
<comment type="caution">
    <text evidence="3">The sequence shown here is derived from an EMBL/GenBank/DDBJ whole genome shotgun (WGS) entry which is preliminary data.</text>
</comment>
<evidence type="ECO:0000256" key="1">
    <source>
        <dbReference type="SAM" id="MobiDB-lite"/>
    </source>
</evidence>